<dbReference type="EMBL" id="MU826351">
    <property type="protein sequence ID" value="KAJ7381089.1"/>
    <property type="molecule type" value="Genomic_DNA"/>
</dbReference>
<dbReference type="AlphaFoldDB" id="A0A9X0D173"/>
<feature type="domain" description="Thyroglobulin type-1" evidence="6">
    <location>
        <begin position="1"/>
        <end position="44"/>
    </location>
</feature>
<dbReference type="PROSITE" id="PS00484">
    <property type="entry name" value="THYROGLOBULIN_1_1"/>
    <property type="match status" value="3"/>
</dbReference>
<proteinExistence type="predicted"/>
<evidence type="ECO:0000313" key="7">
    <source>
        <dbReference type="EMBL" id="KAJ7381089.1"/>
    </source>
</evidence>
<dbReference type="SMART" id="SM00211">
    <property type="entry name" value="TY"/>
    <property type="match status" value="8"/>
</dbReference>
<evidence type="ECO:0000256" key="2">
    <source>
        <dbReference type="ARBA" id="ARBA00022525"/>
    </source>
</evidence>
<name>A0A9X0D173_9CNID</name>
<sequence length="538" mass="60013">MPWCQTDGSFNPMQCYGSYCYCVNEKGNQMPGTKISVSVGRPVCTYTSGTVTSCQRKYREAPFQGGLVPRCKLDGQYEEVQCQGSTGECWCVDQDGKELPGNRTTEPVKCPILGADLSKCQQRYLDYARNPLPGQMIPRCREDGSFEPVQCQGLDCLCVDEDGNQIKGTSLPVRLGKPKCGISGEDPLSTCQKLHKESLQLPATPFRFIPTCKRDGRFEEIQCLRATGECWCVGKSGKETKATRTTGYLNCPSAAVSLTPCQKEYQERLSSWLLPGPYIPQCTYKGTYEPIQCQGFYCYCVNEHGVELVDSRVDITEGQPKCSAAGYTLTLCQKEFQDYLRHPLPGRFEPRCSKTGAFQEIQCHESSCFCVNREGLSNRVRHKIWRWVSQYAPDLDQCQKQLQEAINLPPNPERFVPQCKFDGSYEEIQCQNSTGLCWCVDLDGNKLSSTATNETVTCPTIDAKSLCWTRFQQSIRSASAGSHVPWCRPDGNFSPLQVQASQFFCINDRGDEVAGTSVDVSPGKPDCRAASKCYNNHV</sequence>
<feature type="disulfide bond" evidence="5">
    <location>
        <begin position="82"/>
        <end position="89"/>
    </location>
</feature>
<evidence type="ECO:0000256" key="4">
    <source>
        <dbReference type="ARBA" id="ARBA00023157"/>
    </source>
</evidence>
<feature type="domain" description="Thyroglobulin type-1" evidence="6">
    <location>
        <begin position="395"/>
        <end position="458"/>
    </location>
</feature>
<evidence type="ECO:0000256" key="5">
    <source>
        <dbReference type="PROSITE-ProRule" id="PRU00500"/>
    </source>
</evidence>
<feature type="disulfide bond" evidence="5">
    <location>
        <begin position="223"/>
        <end position="230"/>
    </location>
</feature>
<dbReference type="Proteomes" id="UP001163046">
    <property type="component" value="Unassembled WGS sequence"/>
</dbReference>
<dbReference type="PROSITE" id="PS51162">
    <property type="entry name" value="THYROGLOBULIN_1_2"/>
    <property type="match status" value="8"/>
</dbReference>
<dbReference type="PANTHER" id="PTHR12352">
    <property type="entry name" value="SECRETED MODULAR CALCIUM-BINDING PROTEIN"/>
    <property type="match status" value="1"/>
</dbReference>
<evidence type="ECO:0000313" key="8">
    <source>
        <dbReference type="Proteomes" id="UP001163046"/>
    </source>
</evidence>
<dbReference type="InterPro" id="IPR036857">
    <property type="entry name" value="Thyroglobulin_1_sf"/>
</dbReference>
<evidence type="ECO:0000259" key="6">
    <source>
        <dbReference type="PROSITE" id="PS51162"/>
    </source>
</evidence>
<organism evidence="7 8">
    <name type="scientific">Desmophyllum pertusum</name>
    <dbReference type="NCBI Taxonomy" id="174260"/>
    <lineage>
        <taxon>Eukaryota</taxon>
        <taxon>Metazoa</taxon>
        <taxon>Cnidaria</taxon>
        <taxon>Anthozoa</taxon>
        <taxon>Hexacorallia</taxon>
        <taxon>Scleractinia</taxon>
        <taxon>Caryophylliina</taxon>
        <taxon>Caryophylliidae</taxon>
        <taxon>Desmophyllum</taxon>
    </lineage>
</organism>
<feature type="domain" description="Thyroglobulin type-1" evidence="6">
    <location>
        <begin position="329"/>
        <end position="375"/>
    </location>
</feature>
<feature type="domain" description="Thyroglobulin type-1" evidence="6">
    <location>
        <begin position="117"/>
        <end position="180"/>
    </location>
</feature>
<keyword evidence="4 5" id="KW-1015">Disulfide bond</keyword>
<comment type="caution">
    <text evidence="7">The sequence shown here is derived from an EMBL/GenBank/DDBJ whole genome shotgun (WGS) entry which is preliminary data.</text>
</comment>
<comment type="subcellular location">
    <subcellularLocation>
        <location evidence="1">Secreted</location>
    </subcellularLocation>
</comment>
<feature type="disulfide bond" evidence="5">
    <location>
        <begin position="430"/>
        <end position="437"/>
    </location>
</feature>
<gene>
    <name evidence="7" type="ORF">OS493_004687</name>
</gene>
<dbReference type="InterPro" id="IPR051950">
    <property type="entry name" value="Dev_reg/Prot_inhib"/>
</dbReference>
<feature type="domain" description="Thyroglobulin type-1" evidence="6">
    <location>
        <begin position="258"/>
        <end position="322"/>
    </location>
</feature>
<feature type="domain" description="Thyroglobulin type-1" evidence="6">
    <location>
        <begin position="51"/>
        <end position="110"/>
    </location>
</feature>
<dbReference type="CDD" id="cd00191">
    <property type="entry name" value="TY"/>
    <property type="match status" value="6"/>
</dbReference>
<reference evidence="7" key="1">
    <citation type="submission" date="2023-01" db="EMBL/GenBank/DDBJ databases">
        <title>Genome assembly of the deep-sea coral Lophelia pertusa.</title>
        <authorList>
            <person name="Herrera S."/>
            <person name="Cordes E."/>
        </authorList>
    </citation>
    <scope>NUCLEOTIDE SEQUENCE</scope>
    <source>
        <strain evidence="7">USNM1676648</strain>
        <tissue evidence="7">Polyp</tissue>
    </source>
</reference>
<feature type="domain" description="Thyroglobulin type-1" evidence="6">
    <location>
        <begin position="188"/>
        <end position="251"/>
    </location>
</feature>
<keyword evidence="3" id="KW-0677">Repeat</keyword>
<dbReference type="InterPro" id="IPR000716">
    <property type="entry name" value="Thyroglobulin_1"/>
</dbReference>
<evidence type="ECO:0000256" key="3">
    <source>
        <dbReference type="ARBA" id="ARBA00022737"/>
    </source>
</evidence>
<keyword evidence="2" id="KW-0964">Secreted</keyword>
<protein>
    <recommendedName>
        <fullName evidence="6">Thyroglobulin type-1 domain-containing protein</fullName>
    </recommendedName>
</protein>
<feature type="domain" description="Thyroglobulin type-1" evidence="6">
    <location>
        <begin position="464"/>
        <end position="527"/>
    </location>
</feature>
<dbReference type="Pfam" id="PF00086">
    <property type="entry name" value="Thyroglobulin_1"/>
    <property type="match status" value="8"/>
</dbReference>
<dbReference type="SUPFAM" id="SSF57610">
    <property type="entry name" value="Thyroglobulin type-1 domain"/>
    <property type="match status" value="8"/>
</dbReference>
<dbReference type="GO" id="GO:0005615">
    <property type="term" value="C:extracellular space"/>
    <property type="evidence" value="ECO:0007669"/>
    <property type="project" value="TreeGrafter"/>
</dbReference>
<accession>A0A9X0D173</accession>
<keyword evidence="8" id="KW-1185">Reference proteome</keyword>
<dbReference type="PANTHER" id="PTHR12352:SF3">
    <property type="entry name" value="NIDOGEN-2"/>
    <property type="match status" value="1"/>
</dbReference>
<evidence type="ECO:0000256" key="1">
    <source>
        <dbReference type="ARBA" id="ARBA00004613"/>
    </source>
</evidence>
<dbReference type="OrthoDB" id="406800at2759"/>
<dbReference type="Gene3D" id="4.10.800.10">
    <property type="entry name" value="Thyroglobulin type-1"/>
    <property type="match status" value="8"/>
</dbReference>
<comment type="caution">
    <text evidence="5">Lacks conserved residue(s) required for the propagation of feature annotation.</text>
</comment>